<dbReference type="OrthoDB" id="8549575at2"/>
<keyword evidence="3" id="KW-1185">Reference proteome</keyword>
<evidence type="ECO:0008006" key="4">
    <source>
        <dbReference type="Google" id="ProtNLM"/>
    </source>
</evidence>
<reference evidence="2 3" key="1">
    <citation type="submission" date="2019-07" db="EMBL/GenBank/DDBJ databases">
        <title>Pseudomonas mangiferae sp. nov., isolated from bark of mango tree in Thailand.</title>
        <authorList>
            <person name="Srisuk N."/>
            <person name="Anurat P."/>
        </authorList>
    </citation>
    <scope>NUCLEOTIDE SEQUENCE [LARGE SCALE GENOMIC DNA]</scope>
    <source>
        <strain evidence="2 3">DMKU_BBB3-04</strain>
    </source>
</reference>
<evidence type="ECO:0000256" key="1">
    <source>
        <dbReference type="SAM" id="Phobius"/>
    </source>
</evidence>
<organism evidence="2 3">
    <name type="scientific">Pseudomonas mangiferae</name>
    <dbReference type="NCBI Taxonomy" id="2593654"/>
    <lineage>
        <taxon>Bacteria</taxon>
        <taxon>Pseudomonadati</taxon>
        <taxon>Pseudomonadota</taxon>
        <taxon>Gammaproteobacteria</taxon>
        <taxon>Pseudomonadales</taxon>
        <taxon>Pseudomonadaceae</taxon>
        <taxon>Pseudomonas</taxon>
    </lineage>
</organism>
<gene>
    <name evidence="2" type="ORF">FM069_07115</name>
</gene>
<feature type="transmembrane region" description="Helical" evidence="1">
    <location>
        <begin position="30"/>
        <end position="47"/>
    </location>
</feature>
<dbReference type="EMBL" id="VJOY01000004">
    <property type="protein sequence ID" value="TRX75504.1"/>
    <property type="molecule type" value="Genomic_DNA"/>
</dbReference>
<accession>A0A553H176</accession>
<proteinExistence type="predicted"/>
<evidence type="ECO:0000313" key="3">
    <source>
        <dbReference type="Proteomes" id="UP000315235"/>
    </source>
</evidence>
<dbReference type="Proteomes" id="UP000315235">
    <property type="component" value="Unassembled WGS sequence"/>
</dbReference>
<dbReference type="AlphaFoldDB" id="A0A553H176"/>
<keyword evidence="1" id="KW-1133">Transmembrane helix</keyword>
<sequence>MDFIDLLQWPAMLVTIVSAWLVGSLRPRRRLIGFWSFLVSNTLWIAWGWHDDAYALIVLQVCLAVSNVRGILKNDTATQASSAA</sequence>
<dbReference type="RefSeq" id="WP_143487596.1">
    <property type="nucleotide sequence ID" value="NZ_VJOY01000004.1"/>
</dbReference>
<keyword evidence="1" id="KW-0812">Transmembrane</keyword>
<comment type="caution">
    <text evidence="2">The sequence shown here is derived from an EMBL/GenBank/DDBJ whole genome shotgun (WGS) entry which is preliminary data.</text>
</comment>
<protein>
    <recommendedName>
        <fullName evidence="4">Amino acid transporter</fullName>
    </recommendedName>
</protein>
<evidence type="ECO:0000313" key="2">
    <source>
        <dbReference type="EMBL" id="TRX75504.1"/>
    </source>
</evidence>
<feature type="transmembrane region" description="Helical" evidence="1">
    <location>
        <begin position="53"/>
        <end position="72"/>
    </location>
</feature>
<name>A0A553H176_9PSED</name>
<keyword evidence="1" id="KW-0472">Membrane</keyword>
<feature type="transmembrane region" description="Helical" evidence="1">
    <location>
        <begin position="6"/>
        <end position="23"/>
    </location>
</feature>